<proteinExistence type="predicted"/>
<gene>
    <name evidence="1" type="ORF">RhiirC2_788667</name>
</gene>
<dbReference type="AlphaFoldDB" id="A0A2N1MPN1"/>
<dbReference type="OrthoDB" id="2447030at2759"/>
<sequence>MFLEHKPSDSHGKIDENAIKRVEALLLKEPLDSLCGASAVYLMIENDILPPLEYVREIVDRAINSSLLKIEENE</sequence>
<comment type="caution">
    <text evidence="1">The sequence shown here is derived from an EMBL/GenBank/DDBJ whole genome shotgun (WGS) entry which is preliminary data.</text>
</comment>
<protein>
    <submittedName>
        <fullName evidence="1">Uncharacterized protein</fullName>
    </submittedName>
</protein>
<dbReference type="Proteomes" id="UP000233469">
    <property type="component" value="Unassembled WGS sequence"/>
</dbReference>
<reference evidence="1 2" key="1">
    <citation type="submission" date="2016-04" db="EMBL/GenBank/DDBJ databases">
        <title>Genome analyses suggest a sexual origin of heterokaryosis in a supposedly ancient asexual fungus.</title>
        <authorList>
            <person name="Ropars J."/>
            <person name="Sedzielewska K."/>
            <person name="Noel J."/>
            <person name="Charron P."/>
            <person name="Farinelli L."/>
            <person name="Marton T."/>
            <person name="Kruger M."/>
            <person name="Pelin A."/>
            <person name="Brachmann A."/>
            <person name="Corradi N."/>
        </authorList>
    </citation>
    <scope>NUCLEOTIDE SEQUENCE [LARGE SCALE GENOMIC DNA]</scope>
    <source>
        <strain evidence="1 2">C2</strain>
    </source>
</reference>
<dbReference type="EMBL" id="LLXL01001612">
    <property type="protein sequence ID" value="PKK63601.1"/>
    <property type="molecule type" value="Genomic_DNA"/>
</dbReference>
<organism evidence="1 2">
    <name type="scientific">Rhizophagus irregularis</name>
    <dbReference type="NCBI Taxonomy" id="588596"/>
    <lineage>
        <taxon>Eukaryota</taxon>
        <taxon>Fungi</taxon>
        <taxon>Fungi incertae sedis</taxon>
        <taxon>Mucoromycota</taxon>
        <taxon>Glomeromycotina</taxon>
        <taxon>Glomeromycetes</taxon>
        <taxon>Glomerales</taxon>
        <taxon>Glomeraceae</taxon>
        <taxon>Rhizophagus</taxon>
    </lineage>
</organism>
<reference evidence="1 2" key="2">
    <citation type="submission" date="2017-10" db="EMBL/GenBank/DDBJ databases">
        <title>Extensive intraspecific genome diversity in a model arbuscular mycorrhizal fungus.</title>
        <authorList>
            <person name="Chen E.C.H."/>
            <person name="Morin E."/>
            <person name="Baudet D."/>
            <person name="Noel J."/>
            <person name="Ndikumana S."/>
            <person name="Charron P."/>
            <person name="St-Onge C."/>
            <person name="Giorgi J."/>
            <person name="Grigoriev I.V."/>
            <person name="Roux C."/>
            <person name="Martin F.M."/>
            <person name="Corradi N."/>
        </authorList>
    </citation>
    <scope>NUCLEOTIDE SEQUENCE [LARGE SCALE GENOMIC DNA]</scope>
    <source>
        <strain evidence="1 2">C2</strain>
    </source>
</reference>
<name>A0A2N1MPN1_9GLOM</name>
<evidence type="ECO:0000313" key="2">
    <source>
        <dbReference type="Proteomes" id="UP000233469"/>
    </source>
</evidence>
<accession>A0A2N1MPN1</accession>
<evidence type="ECO:0000313" key="1">
    <source>
        <dbReference type="EMBL" id="PKK63601.1"/>
    </source>
</evidence>